<dbReference type="InterPro" id="IPR007320">
    <property type="entry name" value="PDCD2_C"/>
</dbReference>
<dbReference type="PANTHER" id="PTHR12298">
    <property type="entry name" value="PCDC2 PROGRAMMED CELL DEATH PROTEIN 2 -RELATED"/>
    <property type="match status" value="1"/>
</dbReference>
<dbReference type="GO" id="GO:0005634">
    <property type="term" value="C:nucleus"/>
    <property type="evidence" value="ECO:0007669"/>
    <property type="project" value="TreeGrafter"/>
</dbReference>
<accession>A0AAV8ZK67</accession>
<keyword evidence="3" id="KW-1185">Reference proteome</keyword>
<comment type="caution">
    <text evidence="2">The sequence shown here is derived from an EMBL/GenBank/DDBJ whole genome shotgun (WGS) entry which is preliminary data.</text>
</comment>
<gene>
    <name evidence="2" type="ORF">NQ314_005258</name>
</gene>
<dbReference type="AlphaFoldDB" id="A0AAV8ZK67"/>
<dbReference type="EMBL" id="JANEYF010001459">
    <property type="protein sequence ID" value="KAJ8963929.1"/>
    <property type="molecule type" value="Genomic_DNA"/>
</dbReference>
<protein>
    <recommendedName>
        <fullName evidence="1">Programmed cell death protein 2 C-terminal domain-containing protein</fullName>
    </recommendedName>
</protein>
<reference evidence="2" key="1">
    <citation type="journal article" date="2023" name="Insect Mol. Biol.">
        <title>Genome sequencing provides insights into the evolution of gene families encoding plant cell wall-degrading enzymes in longhorned beetles.</title>
        <authorList>
            <person name="Shin N.R."/>
            <person name="Okamura Y."/>
            <person name="Kirsch R."/>
            <person name="Pauchet Y."/>
        </authorList>
    </citation>
    <scope>NUCLEOTIDE SEQUENCE</scope>
    <source>
        <strain evidence="2">RBIC_L_NR</strain>
    </source>
</reference>
<dbReference type="GO" id="GO:0005737">
    <property type="term" value="C:cytoplasm"/>
    <property type="evidence" value="ECO:0007669"/>
    <property type="project" value="InterPro"/>
</dbReference>
<evidence type="ECO:0000313" key="3">
    <source>
        <dbReference type="Proteomes" id="UP001162156"/>
    </source>
</evidence>
<name>A0AAV8ZK67_9CUCU</name>
<evidence type="ECO:0000313" key="2">
    <source>
        <dbReference type="EMBL" id="KAJ8963929.1"/>
    </source>
</evidence>
<feature type="domain" description="Programmed cell death protein 2 C-terminal" evidence="1">
    <location>
        <begin position="2"/>
        <end position="72"/>
    </location>
</feature>
<evidence type="ECO:0000259" key="1">
    <source>
        <dbReference type="Pfam" id="PF04194"/>
    </source>
</evidence>
<dbReference type="Pfam" id="PF04194">
    <property type="entry name" value="PDCD2_C"/>
    <property type="match status" value="1"/>
</dbReference>
<dbReference type="Proteomes" id="UP001162156">
    <property type="component" value="Unassembled WGS sequence"/>
</dbReference>
<proteinExistence type="predicted"/>
<sequence>MPLWIAREPVPDNIPNCDYCGGPRRFEFQIMPQLLSILKENDLDWGVIAVYTCLDSCVADNSYKEEFVFKQDVELKNI</sequence>
<dbReference type="PANTHER" id="PTHR12298:SF4">
    <property type="entry name" value="PROGRAMMED CELL DEATH PROTEIN 2"/>
    <property type="match status" value="1"/>
</dbReference>
<organism evidence="2 3">
    <name type="scientific">Rhamnusium bicolor</name>
    <dbReference type="NCBI Taxonomy" id="1586634"/>
    <lineage>
        <taxon>Eukaryota</taxon>
        <taxon>Metazoa</taxon>
        <taxon>Ecdysozoa</taxon>
        <taxon>Arthropoda</taxon>
        <taxon>Hexapoda</taxon>
        <taxon>Insecta</taxon>
        <taxon>Pterygota</taxon>
        <taxon>Neoptera</taxon>
        <taxon>Endopterygota</taxon>
        <taxon>Coleoptera</taxon>
        <taxon>Polyphaga</taxon>
        <taxon>Cucujiformia</taxon>
        <taxon>Chrysomeloidea</taxon>
        <taxon>Cerambycidae</taxon>
        <taxon>Lepturinae</taxon>
        <taxon>Rhagiini</taxon>
        <taxon>Rhamnusium</taxon>
    </lineage>
</organism>